<evidence type="ECO:0000256" key="2">
    <source>
        <dbReference type="ARBA" id="ARBA00022801"/>
    </source>
</evidence>
<dbReference type="GO" id="GO:0000272">
    <property type="term" value="P:polysaccharide catabolic process"/>
    <property type="evidence" value="ECO:0007669"/>
    <property type="project" value="InterPro"/>
</dbReference>
<dbReference type="InterPro" id="IPR000772">
    <property type="entry name" value="Ricin_B_lectin"/>
</dbReference>
<evidence type="ECO:0000259" key="6">
    <source>
        <dbReference type="Pfam" id="PF00652"/>
    </source>
</evidence>
<reference evidence="7 8" key="1">
    <citation type="submission" date="2018-10" db="EMBL/GenBank/DDBJ databases">
        <title>A high-quality apple genome assembly.</title>
        <authorList>
            <person name="Hu J."/>
        </authorList>
    </citation>
    <scope>NUCLEOTIDE SEQUENCE [LARGE SCALE GENOMIC DNA]</scope>
    <source>
        <strain evidence="8">cv. HFTH1</strain>
        <tissue evidence="7">Young leaf</tissue>
    </source>
</reference>
<organism evidence="7 8">
    <name type="scientific">Malus domestica</name>
    <name type="common">Apple</name>
    <name type="synonym">Pyrus malus</name>
    <dbReference type="NCBI Taxonomy" id="3750"/>
    <lineage>
        <taxon>Eukaryota</taxon>
        <taxon>Viridiplantae</taxon>
        <taxon>Streptophyta</taxon>
        <taxon>Embryophyta</taxon>
        <taxon>Tracheophyta</taxon>
        <taxon>Spermatophyta</taxon>
        <taxon>Magnoliopsida</taxon>
        <taxon>eudicotyledons</taxon>
        <taxon>Gunneridae</taxon>
        <taxon>Pentapetalae</taxon>
        <taxon>rosids</taxon>
        <taxon>fabids</taxon>
        <taxon>Rosales</taxon>
        <taxon>Rosaceae</taxon>
        <taxon>Amygdaloideae</taxon>
        <taxon>Maleae</taxon>
        <taxon>Malus</taxon>
    </lineage>
</organism>
<feature type="chain" id="PRO_5019806131" evidence="4">
    <location>
        <begin position="27"/>
        <end position="1073"/>
    </location>
</feature>
<dbReference type="EMBL" id="RDQH01000339">
    <property type="protein sequence ID" value="RXH79789.1"/>
    <property type="molecule type" value="Genomic_DNA"/>
</dbReference>
<sequence length="1073" mass="117977">MAKPVISLFSFLSIISLLTLAPAASALPLSTSSRWIVDESGQRVKLACVNWVSHLDSVVAEGLSKQPVDAIAKRIASLGFNCVRLTWPLLLATNETLAAVTVRQSFQSLGLLESISGIQSNNPALVDLPLLKAYQAVVSSLGSNNVMVILDNHLSTPGWCCNNNDDNGFFGDKYFNPDLWITGLTRMATLFKGVSNVVGMSLRNELRGPKQNVDDWYKYMQRGAEAVHSANADVLVILSGLSFDTDLSFLAKRPVSLTFAGKTVFEVHWYGFSDGQAWKNGNPNQVCGQVYNNVKRKSGFLLDNGLPLFVSEFGVDHRGTNVNDNRYLNCFMAAAAEFDVDFALWTLVGSYYLRQGVVGMEEYYGILNWDWSDIRNSSLTQRLSVLQSPLQGPGLAQSRMHKIIFHPATGLCLLKVGFLGPLKLGPCSQSGAWAYSSRKVLTLKGTYFCIQADKLNKPAAVGILCTTRNSQWDIISDSKLHLQSKTMDGTEVCLDVDSSNTVVTNSCNCLSRDSSCDPGSQWFKLVDSTINSSPKSPMLELNSVPCQVSALPLSTHKRWIVDENGRRVKLACVNWVSHLDTVLAEGLSKQPVNAIIKRITSLGFNCVRLTWPLFLATNSTLAEVTVRQSFQSLGLLGSISGLQSNNPGFLDLSLIKAFQAVVSSLGKNNVMVVLDNHLSKPGWCCSNTDGNGFFGDEYFNPDNWIVGLTRMAALFHGVRNVVGMSLRNELRGPKQNVNDWYTYMQRGAEAVHKANPVVLVILSGLKFDTDLSFLANRPVKLTFSGKTVYEVHWYGFTDGQEWKSGNSNQVCGHVYNNVKGRSGFLLDRGFPLFVSEFGVDQRGTNVIDNRYLNCFMAAAVELDVDFAQWSLVGSYYLRQGVKGMKEYYGILNSDWSGIRNSSLTQKISVLQTSIKGAGLHTPRLHKIIFHPATGLCLLKVGTRGPLKLGPCSQTQGWTYSSTKVLLLNKNEFCIQADQLNKPAVLGIPCTTPNSRWETISDSQMHLQSKTTDGTEVCLDVDSDKTIVTNACKCLSGDSSCDPASQWFKVVDSLINSTPSKEGLEAIDDRLVHY</sequence>
<dbReference type="AlphaFoldDB" id="A0A498IA33"/>
<keyword evidence="4" id="KW-0732">Signal</keyword>
<dbReference type="SUPFAM" id="SSF50370">
    <property type="entry name" value="Ricin B-like lectins"/>
    <property type="match status" value="2"/>
</dbReference>
<comment type="similarity">
    <text evidence="1">Belongs to the glycosyl hydrolase 5 (cellulase A) family.</text>
</comment>
<protein>
    <submittedName>
        <fullName evidence="7">Uncharacterized protein</fullName>
    </submittedName>
</protein>
<feature type="signal peptide" evidence="4">
    <location>
        <begin position="1"/>
        <end position="26"/>
    </location>
</feature>
<dbReference type="Gene3D" id="3.20.20.80">
    <property type="entry name" value="Glycosidases"/>
    <property type="match status" value="2"/>
</dbReference>
<dbReference type="InterPro" id="IPR017853">
    <property type="entry name" value="GH"/>
</dbReference>
<keyword evidence="3" id="KW-0326">Glycosidase</keyword>
<dbReference type="Pfam" id="PF00652">
    <property type="entry name" value="Ricin_B_lectin"/>
    <property type="match status" value="1"/>
</dbReference>
<keyword evidence="2" id="KW-0378">Hydrolase</keyword>
<gene>
    <name evidence="7" type="ORF">DVH24_040936</name>
</gene>
<dbReference type="PANTHER" id="PTHR31263:SF44">
    <property type="entry name" value="OS04G0481200 PROTEIN"/>
    <property type="match status" value="1"/>
</dbReference>
<feature type="domain" description="Glycoside hydrolase family 5" evidence="5">
    <location>
        <begin position="67"/>
        <end position="347"/>
    </location>
</feature>
<dbReference type="STRING" id="3750.A0A498IA33"/>
<dbReference type="InterPro" id="IPR001547">
    <property type="entry name" value="Glyco_hydro_5"/>
</dbReference>
<dbReference type="GO" id="GO:0004553">
    <property type="term" value="F:hydrolase activity, hydrolyzing O-glycosyl compounds"/>
    <property type="evidence" value="ECO:0007669"/>
    <property type="project" value="InterPro"/>
</dbReference>
<feature type="domain" description="Glycoside hydrolase family 5" evidence="5">
    <location>
        <begin position="590"/>
        <end position="871"/>
    </location>
</feature>
<dbReference type="SUPFAM" id="SSF51445">
    <property type="entry name" value="(Trans)glycosidases"/>
    <property type="match status" value="2"/>
</dbReference>
<accession>A0A498IA33</accession>
<evidence type="ECO:0000259" key="5">
    <source>
        <dbReference type="Pfam" id="PF00150"/>
    </source>
</evidence>
<dbReference type="Proteomes" id="UP000290289">
    <property type="component" value="Chromosome 13"/>
</dbReference>
<evidence type="ECO:0000256" key="4">
    <source>
        <dbReference type="SAM" id="SignalP"/>
    </source>
</evidence>
<evidence type="ECO:0000313" key="8">
    <source>
        <dbReference type="Proteomes" id="UP000290289"/>
    </source>
</evidence>
<keyword evidence="8" id="KW-1185">Reference proteome</keyword>
<evidence type="ECO:0000313" key="7">
    <source>
        <dbReference type="EMBL" id="RXH79789.1"/>
    </source>
</evidence>
<evidence type="ECO:0000256" key="3">
    <source>
        <dbReference type="ARBA" id="ARBA00023295"/>
    </source>
</evidence>
<evidence type="ECO:0000256" key="1">
    <source>
        <dbReference type="ARBA" id="ARBA00005641"/>
    </source>
</evidence>
<dbReference type="InterPro" id="IPR035992">
    <property type="entry name" value="Ricin_B-like_lectins"/>
</dbReference>
<feature type="domain" description="Ricin B lectin" evidence="6">
    <location>
        <begin position="930"/>
        <end position="1031"/>
    </location>
</feature>
<dbReference type="PANTHER" id="PTHR31263">
    <property type="entry name" value="CELLULASE FAMILY PROTEIN (AFU_ORTHOLOGUE AFUA_5G14560)"/>
    <property type="match status" value="1"/>
</dbReference>
<dbReference type="Pfam" id="PF00150">
    <property type="entry name" value="Cellulase"/>
    <property type="match status" value="2"/>
</dbReference>
<comment type="caution">
    <text evidence="7">The sequence shown here is derived from an EMBL/GenBank/DDBJ whole genome shotgun (WGS) entry which is preliminary data.</text>
</comment>
<name>A0A498IA33_MALDO</name>
<proteinExistence type="inferred from homology"/>